<feature type="compositionally biased region" description="Polar residues" evidence="1">
    <location>
        <begin position="55"/>
        <end position="64"/>
    </location>
</feature>
<accession>A0ABU7EHP2</accession>
<name>A0ABU7EHP2_9TELE</name>
<evidence type="ECO:0000313" key="2">
    <source>
        <dbReference type="EMBL" id="MED6286276.1"/>
    </source>
</evidence>
<keyword evidence="3" id="KW-1185">Reference proteome</keyword>
<organism evidence="2 3">
    <name type="scientific">Characodon lateralis</name>
    <dbReference type="NCBI Taxonomy" id="208331"/>
    <lineage>
        <taxon>Eukaryota</taxon>
        <taxon>Metazoa</taxon>
        <taxon>Chordata</taxon>
        <taxon>Craniata</taxon>
        <taxon>Vertebrata</taxon>
        <taxon>Euteleostomi</taxon>
        <taxon>Actinopterygii</taxon>
        <taxon>Neopterygii</taxon>
        <taxon>Teleostei</taxon>
        <taxon>Neoteleostei</taxon>
        <taxon>Acanthomorphata</taxon>
        <taxon>Ovalentaria</taxon>
        <taxon>Atherinomorphae</taxon>
        <taxon>Cyprinodontiformes</taxon>
        <taxon>Goodeidae</taxon>
        <taxon>Characodon</taxon>
    </lineage>
</organism>
<reference evidence="2 3" key="1">
    <citation type="submission" date="2021-06" db="EMBL/GenBank/DDBJ databases">
        <authorList>
            <person name="Palmer J.M."/>
        </authorList>
    </citation>
    <scope>NUCLEOTIDE SEQUENCE [LARGE SCALE GENOMIC DNA]</scope>
    <source>
        <strain evidence="2 3">CL_MEX2019</strain>
        <tissue evidence="2">Muscle</tissue>
    </source>
</reference>
<protein>
    <submittedName>
        <fullName evidence="2">Uncharacterized protein</fullName>
    </submittedName>
</protein>
<dbReference type="Proteomes" id="UP001352852">
    <property type="component" value="Unassembled WGS sequence"/>
</dbReference>
<evidence type="ECO:0000313" key="3">
    <source>
        <dbReference type="Proteomes" id="UP001352852"/>
    </source>
</evidence>
<proteinExistence type="predicted"/>
<dbReference type="EMBL" id="JAHUTJ010057578">
    <property type="protein sequence ID" value="MED6286276.1"/>
    <property type="molecule type" value="Genomic_DNA"/>
</dbReference>
<sequence>MSAVASLPADSAPAENEIIDLSSVPSEYHDPRVAGELVPISSSIQARGGVLPEQVASQSQGNTHAQEEHPNSMKKDHWLGVELRTFLLQTHSATNCTTMQPKLLIIIINS</sequence>
<evidence type="ECO:0000256" key="1">
    <source>
        <dbReference type="SAM" id="MobiDB-lite"/>
    </source>
</evidence>
<comment type="caution">
    <text evidence="2">The sequence shown here is derived from an EMBL/GenBank/DDBJ whole genome shotgun (WGS) entry which is preliminary data.</text>
</comment>
<feature type="region of interest" description="Disordered" evidence="1">
    <location>
        <begin position="48"/>
        <end position="75"/>
    </location>
</feature>
<gene>
    <name evidence="2" type="ORF">CHARACLAT_004318</name>
</gene>
<feature type="compositionally biased region" description="Basic and acidic residues" evidence="1">
    <location>
        <begin position="65"/>
        <end position="75"/>
    </location>
</feature>